<dbReference type="AlphaFoldDB" id="A0A183ESE7"/>
<reference evidence="4" key="1">
    <citation type="submission" date="2016-06" db="UniProtKB">
        <authorList>
            <consortium name="WormBaseParasite"/>
        </authorList>
    </citation>
    <scope>IDENTIFICATION</scope>
</reference>
<feature type="coiled-coil region" evidence="1">
    <location>
        <begin position="13"/>
        <end position="120"/>
    </location>
</feature>
<proteinExistence type="predicted"/>
<keyword evidence="3" id="KW-1185">Reference proteome</keyword>
<protein>
    <submittedName>
        <fullName evidence="4">TBD domain-containing protein</fullName>
    </submittedName>
</protein>
<dbReference type="Proteomes" id="UP000271098">
    <property type="component" value="Unassembled WGS sequence"/>
</dbReference>
<keyword evidence="1" id="KW-0175">Coiled coil</keyword>
<name>A0A183ESE7_9BILA</name>
<sequence>MHLPCASLTETTIADLKKKLEFVETSYSLIKNQLVGYKLLQQELDTYKKRLEACNLLVFSFPDNIPSNFLYLETTIADLKKKLEFVETSYSLIKNQLVGYKLLQQELDTYKKRLEACNLLVFSFPDNIPSNFLHLVCFKSPQITHFIID</sequence>
<reference evidence="2 3" key="2">
    <citation type="submission" date="2018-11" db="EMBL/GenBank/DDBJ databases">
        <authorList>
            <consortium name="Pathogen Informatics"/>
        </authorList>
    </citation>
    <scope>NUCLEOTIDE SEQUENCE [LARGE SCALE GENOMIC DNA]</scope>
</reference>
<gene>
    <name evidence="2" type="ORF">GPUH_LOCUS23888</name>
</gene>
<evidence type="ECO:0000313" key="3">
    <source>
        <dbReference type="Proteomes" id="UP000271098"/>
    </source>
</evidence>
<accession>A0A183ESE7</accession>
<evidence type="ECO:0000313" key="4">
    <source>
        <dbReference type="WBParaSite" id="GPUH_0002391801-mRNA-1"/>
    </source>
</evidence>
<evidence type="ECO:0000313" key="2">
    <source>
        <dbReference type="EMBL" id="VDN42100.1"/>
    </source>
</evidence>
<organism evidence="4">
    <name type="scientific">Gongylonema pulchrum</name>
    <dbReference type="NCBI Taxonomy" id="637853"/>
    <lineage>
        <taxon>Eukaryota</taxon>
        <taxon>Metazoa</taxon>
        <taxon>Ecdysozoa</taxon>
        <taxon>Nematoda</taxon>
        <taxon>Chromadorea</taxon>
        <taxon>Rhabditida</taxon>
        <taxon>Spirurina</taxon>
        <taxon>Spiruromorpha</taxon>
        <taxon>Spiruroidea</taxon>
        <taxon>Gongylonematidae</taxon>
        <taxon>Gongylonema</taxon>
    </lineage>
</organism>
<dbReference type="WBParaSite" id="GPUH_0002391801-mRNA-1">
    <property type="protein sequence ID" value="GPUH_0002391801-mRNA-1"/>
    <property type="gene ID" value="GPUH_0002391801"/>
</dbReference>
<evidence type="ECO:0000256" key="1">
    <source>
        <dbReference type="SAM" id="Coils"/>
    </source>
</evidence>
<dbReference type="EMBL" id="UYRT01099310">
    <property type="protein sequence ID" value="VDN42100.1"/>
    <property type="molecule type" value="Genomic_DNA"/>
</dbReference>